<reference evidence="2 3" key="1">
    <citation type="submission" date="2021-07" db="EMBL/GenBank/DDBJ databases">
        <title>Actinomadura sp. PM05-2 isolated from lichen.</title>
        <authorList>
            <person name="Somphong A."/>
            <person name="Phongsopitanun W."/>
            <person name="Tanasupawat S."/>
            <person name="Peongsungnone V."/>
        </authorList>
    </citation>
    <scope>NUCLEOTIDE SEQUENCE [LARGE SCALE GENOMIC DNA]</scope>
    <source>
        <strain evidence="2 3">PM05-2</strain>
    </source>
</reference>
<feature type="transmembrane region" description="Helical" evidence="1">
    <location>
        <begin position="30"/>
        <end position="58"/>
    </location>
</feature>
<evidence type="ECO:0000256" key="1">
    <source>
        <dbReference type="SAM" id="Phobius"/>
    </source>
</evidence>
<dbReference type="InterPro" id="IPR036259">
    <property type="entry name" value="MFS_trans_sf"/>
</dbReference>
<dbReference type="PANTHER" id="PTHR23542:SF1">
    <property type="entry name" value="MAJOR FACILITATOR SUPERFAMILY (MFS) PROFILE DOMAIN-CONTAINING PROTEIN"/>
    <property type="match status" value="1"/>
</dbReference>
<dbReference type="SUPFAM" id="SSF103473">
    <property type="entry name" value="MFS general substrate transporter"/>
    <property type="match status" value="1"/>
</dbReference>
<keyword evidence="1" id="KW-1133">Transmembrane helix</keyword>
<feature type="transmembrane region" description="Helical" evidence="1">
    <location>
        <begin position="282"/>
        <end position="299"/>
    </location>
</feature>
<dbReference type="Pfam" id="PF07690">
    <property type="entry name" value="MFS_1"/>
    <property type="match status" value="1"/>
</dbReference>
<feature type="transmembrane region" description="Helical" evidence="1">
    <location>
        <begin position="105"/>
        <end position="125"/>
    </location>
</feature>
<feature type="transmembrane region" description="Helical" evidence="1">
    <location>
        <begin position="305"/>
        <end position="327"/>
    </location>
</feature>
<gene>
    <name evidence="2" type="ORF">K1Y72_20350</name>
</gene>
<feature type="transmembrane region" description="Helical" evidence="1">
    <location>
        <begin position="79"/>
        <end position="99"/>
    </location>
</feature>
<dbReference type="PANTHER" id="PTHR23542">
    <property type="match status" value="1"/>
</dbReference>
<comment type="caution">
    <text evidence="2">The sequence shown here is derived from an EMBL/GenBank/DDBJ whole genome shotgun (WGS) entry which is preliminary data.</text>
</comment>
<organism evidence="2 3">
    <name type="scientific">Actinomadura parmotrematis</name>
    <dbReference type="NCBI Taxonomy" id="2864039"/>
    <lineage>
        <taxon>Bacteria</taxon>
        <taxon>Bacillati</taxon>
        <taxon>Actinomycetota</taxon>
        <taxon>Actinomycetes</taxon>
        <taxon>Streptosporangiales</taxon>
        <taxon>Thermomonosporaceae</taxon>
        <taxon>Actinomadura</taxon>
    </lineage>
</organism>
<accession>A0ABS7FWE9</accession>
<name>A0ABS7FWE9_9ACTN</name>
<evidence type="ECO:0000313" key="2">
    <source>
        <dbReference type="EMBL" id="MBW8484747.1"/>
    </source>
</evidence>
<dbReference type="Gene3D" id="1.20.1250.20">
    <property type="entry name" value="MFS general substrate transporter like domains"/>
    <property type="match status" value="1"/>
</dbReference>
<feature type="transmembrane region" description="Helical" evidence="1">
    <location>
        <begin position="219"/>
        <end position="242"/>
    </location>
</feature>
<feature type="transmembrane region" description="Helical" evidence="1">
    <location>
        <begin position="248"/>
        <end position="270"/>
    </location>
</feature>
<dbReference type="InterPro" id="IPR011701">
    <property type="entry name" value="MFS"/>
</dbReference>
<keyword evidence="1" id="KW-0812">Transmembrane</keyword>
<feature type="transmembrane region" description="Helical" evidence="1">
    <location>
        <begin position="339"/>
        <end position="357"/>
    </location>
</feature>
<keyword evidence="1" id="KW-0472">Membrane</keyword>
<dbReference type="RefSeq" id="WP_220167988.1">
    <property type="nucleotide sequence ID" value="NZ_JAIBOA010000013.1"/>
</dbReference>
<feature type="transmembrane region" description="Helical" evidence="1">
    <location>
        <begin position="369"/>
        <end position="388"/>
    </location>
</feature>
<proteinExistence type="predicted"/>
<sequence>MSSPYRALLAVPGARRFVVAGLVGRMPMSMVGIGTVLLVSAVTGSYGTAGAVAATMSLAYAASAPLSARFADRYGQRRVLVPIACAGAAGNVLLIALAVGGAPVWTLFPAAAFAGAAETSLGAWVRARWSHVLRDRPERLHAAFSFESTVDEAIFVAGPLLVTALSTGVHPAAGLAASAVFMLTGSLALAAQRGTEPPPAPPAPGAARGSVLADSSLRVLVPVFLLLGTVFGAIDVSGVAFAEEQGHKALAGALLGCYALGSGTAALWYGARSWRAPLVRRLRSGLVLLAVLLVPPLLVDGLVPMMAVVFFSGLAISPTIIPGYGLVERLVPSARLTEGLALVSTTVGIGVALGSSLSGRLVDAFGARSAFLVPLGAACGAALLGLAGTRTISKRELSSRTCAE</sequence>
<dbReference type="Proteomes" id="UP000774570">
    <property type="component" value="Unassembled WGS sequence"/>
</dbReference>
<protein>
    <submittedName>
        <fullName evidence="2">MFS transporter</fullName>
    </submittedName>
</protein>
<keyword evidence="3" id="KW-1185">Reference proteome</keyword>
<evidence type="ECO:0000313" key="3">
    <source>
        <dbReference type="Proteomes" id="UP000774570"/>
    </source>
</evidence>
<dbReference type="EMBL" id="JAIBOA010000013">
    <property type="protein sequence ID" value="MBW8484747.1"/>
    <property type="molecule type" value="Genomic_DNA"/>
</dbReference>